<dbReference type="InterPro" id="IPR001926">
    <property type="entry name" value="TrpB-like_PALP"/>
</dbReference>
<dbReference type="NCBIfam" id="NF006094">
    <property type="entry name" value="PRK08246.1"/>
    <property type="match status" value="1"/>
</dbReference>
<reference evidence="5 6" key="1">
    <citation type="submission" date="2024-09" db="EMBL/GenBank/DDBJ databases">
        <authorList>
            <person name="Sun Q."/>
            <person name="Mori K."/>
        </authorList>
    </citation>
    <scope>NUCLEOTIDE SEQUENCE [LARGE SCALE GENOMIC DNA]</scope>
    <source>
        <strain evidence="5 6">CCM 8654</strain>
    </source>
</reference>
<sequence length="315" mass="32170">MTTSPAVPSLVTRDDVLEARERIAGRVRHTPLLAPLGDDRVWLKLEHLQLCGVFKTRGAFNRQLAALERGELGDAGVVVASGGNAGLAQAHVARRLGVRATVFVPQAAPAVKVARIEAEGAEVRRVGREYAEAWAAAVEHAAATGATFAHAYDQPAVVAGAGTLAEEVLDDEPGIDTLVVAVGGGGLYAGVAAAARGRARVVAVEPVTIPTLHRAIAAGHPVDVEVSGVAADSLGARRAGDLAHAAAVAEAPVSVLVDDDAIVAARAHLWREHRVASEHGAATAWAALLSGAYVPAPGERVAVVVCGANTDPATL</sequence>
<dbReference type="InterPro" id="IPR036052">
    <property type="entry name" value="TrpB-like_PALP_sf"/>
</dbReference>
<evidence type="ECO:0000256" key="3">
    <source>
        <dbReference type="ARBA" id="ARBA00023239"/>
    </source>
</evidence>
<dbReference type="Pfam" id="PF00291">
    <property type="entry name" value="PALP"/>
    <property type="match status" value="1"/>
</dbReference>
<dbReference type="Proteomes" id="UP001589698">
    <property type="component" value="Unassembled WGS sequence"/>
</dbReference>
<dbReference type="Gene3D" id="3.40.50.1100">
    <property type="match status" value="2"/>
</dbReference>
<evidence type="ECO:0000313" key="5">
    <source>
        <dbReference type="EMBL" id="MFC0224888.1"/>
    </source>
</evidence>
<dbReference type="EMBL" id="JBHLXH010000005">
    <property type="protein sequence ID" value="MFC0224888.1"/>
    <property type="molecule type" value="Genomic_DNA"/>
</dbReference>
<dbReference type="InterPro" id="IPR050147">
    <property type="entry name" value="Ser/Thr_Dehydratase"/>
</dbReference>
<comment type="cofactor">
    <cofactor evidence="1">
        <name>pyridoxal 5'-phosphate</name>
        <dbReference type="ChEBI" id="CHEBI:597326"/>
    </cofactor>
</comment>
<dbReference type="PANTHER" id="PTHR48078:SF6">
    <property type="entry name" value="L-THREONINE DEHYDRATASE CATABOLIC TDCB"/>
    <property type="match status" value="1"/>
</dbReference>
<evidence type="ECO:0000313" key="6">
    <source>
        <dbReference type="Proteomes" id="UP001589698"/>
    </source>
</evidence>
<evidence type="ECO:0000259" key="4">
    <source>
        <dbReference type="Pfam" id="PF00291"/>
    </source>
</evidence>
<evidence type="ECO:0000256" key="2">
    <source>
        <dbReference type="ARBA" id="ARBA00022898"/>
    </source>
</evidence>
<feature type="domain" description="Tryptophan synthase beta chain-like PALP" evidence="4">
    <location>
        <begin position="28"/>
        <end position="307"/>
    </location>
</feature>
<comment type="caution">
    <text evidence="5">The sequence shown here is derived from an EMBL/GenBank/DDBJ whole genome shotgun (WGS) entry which is preliminary data.</text>
</comment>
<keyword evidence="6" id="KW-1185">Reference proteome</keyword>
<evidence type="ECO:0000256" key="1">
    <source>
        <dbReference type="ARBA" id="ARBA00001933"/>
    </source>
</evidence>
<dbReference type="RefSeq" id="WP_378520667.1">
    <property type="nucleotide sequence ID" value="NZ_CBCSDI010000048.1"/>
</dbReference>
<protein>
    <submittedName>
        <fullName evidence="5">Threonine/serine dehydratase</fullName>
    </submittedName>
</protein>
<dbReference type="SUPFAM" id="SSF53686">
    <property type="entry name" value="Tryptophan synthase beta subunit-like PLP-dependent enzymes"/>
    <property type="match status" value="1"/>
</dbReference>
<name>A0ABV6E7L2_9ACTN</name>
<gene>
    <name evidence="5" type="ORF">ACFFJG_20550</name>
</gene>
<keyword evidence="3" id="KW-0456">Lyase</keyword>
<dbReference type="PANTHER" id="PTHR48078">
    <property type="entry name" value="THREONINE DEHYDRATASE, MITOCHONDRIAL-RELATED"/>
    <property type="match status" value="1"/>
</dbReference>
<proteinExistence type="predicted"/>
<accession>A0ABV6E7L2</accession>
<keyword evidence="2" id="KW-0663">Pyridoxal phosphate</keyword>
<organism evidence="5 6">
    <name type="scientific">Nocardioides zeicaulis</name>
    <dbReference type="NCBI Taxonomy" id="1776857"/>
    <lineage>
        <taxon>Bacteria</taxon>
        <taxon>Bacillati</taxon>
        <taxon>Actinomycetota</taxon>
        <taxon>Actinomycetes</taxon>
        <taxon>Propionibacteriales</taxon>
        <taxon>Nocardioidaceae</taxon>
        <taxon>Nocardioides</taxon>
    </lineage>
</organism>